<dbReference type="InterPro" id="IPR001119">
    <property type="entry name" value="SLH_dom"/>
</dbReference>
<accession>A0A920BVM8</accession>
<evidence type="ECO:0000256" key="1">
    <source>
        <dbReference type="ARBA" id="ARBA00022729"/>
    </source>
</evidence>
<dbReference type="AlphaFoldDB" id="A0A920BVM8"/>
<evidence type="ECO:0000313" key="5">
    <source>
        <dbReference type="Proteomes" id="UP000682111"/>
    </source>
</evidence>
<dbReference type="InterPro" id="IPR051465">
    <property type="entry name" value="Cell_Envelope_Struct_Comp"/>
</dbReference>
<dbReference type="EMBL" id="BORC01000010">
    <property type="protein sequence ID" value="GIN64098.1"/>
    <property type="molecule type" value="Genomic_DNA"/>
</dbReference>
<comment type="caution">
    <text evidence="4">The sequence shown here is derived from an EMBL/GenBank/DDBJ whole genome shotgun (WGS) entry which is preliminary data.</text>
</comment>
<dbReference type="InterPro" id="IPR032329">
    <property type="entry name" value="DUF4855"/>
</dbReference>
<dbReference type="RefSeq" id="WP_212934391.1">
    <property type="nucleotide sequence ID" value="NZ_BORC01000010.1"/>
</dbReference>
<evidence type="ECO:0000259" key="3">
    <source>
        <dbReference type="PROSITE" id="PS51272"/>
    </source>
</evidence>
<organism evidence="4 5">
    <name type="scientific">Robertmurraya siralis</name>
    <dbReference type="NCBI Taxonomy" id="77777"/>
    <lineage>
        <taxon>Bacteria</taxon>
        <taxon>Bacillati</taxon>
        <taxon>Bacillota</taxon>
        <taxon>Bacilli</taxon>
        <taxon>Bacillales</taxon>
        <taxon>Bacillaceae</taxon>
        <taxon>Robertmurraya</taxon>
    </lineage>
</organism>
<reference evidence="4" key="1">
    <citation type="submission" date="2021-03" db="EMBL/GenBank/DDBJ databases">
        <title>Antimicrobial resistance genes in bacteria isolated from Japanese honey, and their potential for conferring macrolide and lincosamide resistance in the American foulbrood pathogen Paenibacillus larvae.</title>
        <authorList>
            <person name="Okamoto M."/>
            <person name="Kumagai M."/>
            <person name="Kanamori H."/>
            <person name="Takamatsu D."/>
        </authorList>
    </citation>
    <scope>NUCLEOTIDE SEQUENCE</scope>
    <source>
        <strain evidence="4">J27TS8</strain>
    </source>
</reference>
<feature type="domain" description="SLH" evidence="3">
    <location>
        <begin position="141"/>
        <end position="204"/>
    </location>
</feature>
<feature type="signal peptide" evidence="2">
    <location>
        <begin position="1"/>
        <end position="23"/>
    </location>
</feature>
<sequence>MKKSIIFIALFLFVFLNPQTSYGAIKFKDVSTGYWAYNEIQYLTSQGIIKGFSDQTFKPGANITKQEAAIMMNRALNLSLEKLPANRFKDVNSKLAGYREILSTVDKGLFGGTAFFYPHKPLTRGEMAKSIVVGYQLTGTSNKSFSDVSKSNPYYQYINVLVANNITTGFKDGTFKPNQPITRAEFSSFIYRVSNKPIEYLAMIDNKQVAQFTSREKAIEYAMNRPGTAIIPRSNNKELYPSEFLSSKDVGIESGVLIYNGYETDAKLAKNGKYPEHFFDGYVSYQKDGQYIDKFFDTFIILGLRYPEGNFQQSYALNRSDYKDWDWYLDRTFDPEGVIARLSESVQADPNIDSVNVYMAIPYPKNHFTFTTLDGKTYDVTENSRLDIVKWYVEETAKRIQSGNYPGINLEGFYWLNETINLKEDEALLKRVSSYLKNSNYKFTYSPHAGTANLPNWKSYGFDAPYLQSNAFKIRTNHDAMLKKLHDGYIRSILHGTGVNIEIENSGPKDIEVSFRNLRAYLELGRLYDLSGKSIIMYQGTEMIYRLTAIQEEEYREMYDELYEFLRDMRK</sequence>
<dbReference type="Pfam" id="PF16147">
    <property type="entry name" value="DUF4855"/>
    <property type="match status" value="1"/>
</dbReference>
<feature type="domain" description="SLH" evidence="3">
    <location>
        <begin position="23"/>
        <end position="86"/>
    </location>
</feature>
<gene>
    <name evidence="4" type="ORF">J27TS8_40910</name>
</gene>
<keyword evidence="1 2" id="KW-0732">Signal</keyword>
<dbReference type="PANTHER" id="PTHR43308:SF5">
    <property type="entry name" value="S-LAYER PROTEIN _ PEPTIDOGLYCAN ENDO-BETA-N-ACETYLGLUCOSAMINIDASE"/>
    <property type="match status" value="1"/>
</dbReference>
<dbReference type="PANTHER" id="PTHR43308">
    <property type="entry name" value="OUTER MEMBRANE PROTEIN ALPHA-RELATED"/>
    <property type="match status" value="1"/>
</dbReference>
<dbReference type="PROSITE" id="PS51272">
    <property type="entry name" value="SLH"/>
    <property type="match status" value="2"/>
</dbReference>
<dbReference type="Pfam" id="PF00395">
    <property type="entry name" value="SLH"/>
    <property type="match status" value="3"/>
</dbReference>
<evidence type="ECO:0000313" key="4">
    <source>
        <dbReference type="EMBL" id="GIN64098.1"/>
    </source>
</evidence>
<evidence type="ECO:0000256" key="2">
    <source>
        <dbReference type="SAM" id="SignalP"/>
    </source>
</evidence>
<name>A0A920BVM8_9BACI</name>
<keyword evidence="5" id="KW-1185">Reference proteome</keyword>
<proteinExistence type="predicted"/>
<protein>
    <recommendedName>
        <fullName evidence="3">SLH domain-containing protein</fullName>
    </recommendedName>
</protein>
<dbReference type="Proteomes" id="UP000682111">
    <property type="component" value="Unassembled WGS sequence"/>
</dbReference>
<feature type="chain" id="PRO_5036988006" description="SLH domain-containing protein" evidence="2">
    <location>
        <begin position="24"/>
        <end position="571"/>
    </location>
</feature>